<gene>
    <name evidence="1" type="ORF">JOD17_003342</name>
</gene>
<evidence type="ECO:0000313" key="2">
    <source>
        <dbReference type="Proteomes" id="UP000741863"/>
    </source>
</evidence>
<keyword evidence="2" id="KW-1185">Reference proteome</keyword>
<evidence type="ECO:0000313" key="1">
    <source>
        <dbReference type="EMBL" id="MBM7634240.1"/>
    </source>
</evidence>
<reference evidence="1 2" key="1">
    <citation type="submission" date="2021-01" db="EMBL/GenBank/DDBJ databases">
        <title>Genomic Encyclopedia of Type Strains, Phase IV (KMG-IV): sequencing the most valuable type-strain genomes for metagenomic binning, comparative biology and taxonomic classification.</title>
        <authorList>
            <person name="Goeker M."/>
        </authorList>
    </citation>
    <scope>NUCLEOTIDE SEQUENCE [LARGE SCALE GENOMIC DNA]</scope>
    <source>
        <strain evidence="1 2">DSM 25540</strain>
    </source>
</reference>
<accession>A0ABS2PGT8</accession>
<name>A0ABS2PGT8_9BACL</name>
<sequence>MIKVRDTKLSNKGVKQKILKRSELSKDDVPVDISIYIFRKLKNMLETKINKLVLNIL</sequence>
<proteinExistence type="predicted"/>
<comment type="caution">
    <text evidence="1">The sequence shown here is derived from an EMBL/GenBank/DDBJ whole genome shotgun (WGS) entry which is preliminary data.</text>
</comment>
<dbReference type="Proteomes" id="UP000741863">
    <property type="component" value="Unassembled WGS sequence"/>
</dbReference>
<dbReference type="EMBL" id="JAFBEC010000010">
    <property type="protein sequence ID" value="MBM7634240.1"/>
    <property type="molecule type" value="Genomic_DNA"/>
</dbReference>
<protein>
    <submittedName>
        <fullName evidence="1">Uncharacterized protein</fullName>
    </submittedName>
</protein>
<organism evidence="1 2">
    <name type="scientific">Geomicrobium sediminis</name>
    <dbReference type="NCBI Taxonomy" id="1347788"/>
    <lineage>
        <taxon>Bacteria</taxon>
        <taxon>Bacillati</taxon>
        <taxon>Bacillota</taxon>
        <taxon>Bacilli</taxon>
        <taxon>Bacillales</taxon>
        <taxon>Geomicrobium</taxon>
    </lineage>
</organism>